<dbReference type="CDD" id="cd04683">
    <property type="entry name" value="NUDIX_Hydrolase"/>
    <property type="match status" value="1"/>
</dbReference>
<comment type="cofactor">
    <cofactor evidence="1">
        <name>Mg(2+)</name>
        <dbReference type="ChEBI" id="CHEBI:18420"/>
    </cofactor>
</comment>
<dbReference type="AlphaFoldDB" id="A0A4Q7V8V6"/>
<dbReference type="PANTHER" id="PTHR43736">
    <property type="entry name" value="ADP-RIBOSE PYROPHOSPHATASE"/>
    <property type="match status" value="1"/>
</dbReference>
<dbReference type="InterPro" id="IPR015797">
    <property type="entry name" value="NUDIX_hydrolase-like_dom_sf"/>
</dbReference>
<organism evidence="4 5">
    <name type="scientific">Advenella incenata</name>
    <dbReference type="NCBI Taxonomy" id="267800"/>
    <lineage>
        <taxon>Bacteria</taxon>
        <taxon>Pseudomonadati</taxon>
        <taxon>Pseudomonadota</taxon>
        <taxon>Betaproteobacteria</taxon>
        <taxon>Burkholderiales</taxon>
        <taxon>Alcaligenaceae</taxon>
    </lineage>
</organism>
<feature type="domain" description="Nudix hydrolase" evidence="3">
    <location>
        <begin position="6"/>
        <end position="135"/>
    </location>
</feature>
<dbReference type="InterPro" id="IPR000086">
    <property type="entry name" value="NUDIX_hydrolase_dom"/>
</dbReference>
<evidence type="ECO:0000259" key="3">
    <source>
        <dbReference type="PROSITE" id="PS51462"/>
    </source>
</evidence>
<dbReference type="EMBL" id="SHKO01000007">
    <property type="protein sequence ID" value="RZT91038.1"/>
    <property type="molecule type" value="Genomic_DNA"/>
</dbReference>
<evidence type="ECO:0000313" key="4">
    <source>
        <dbReference type="EMBL" id="RZT91038.1"/>
    </source>
</evidence>
<name>A0A4Q7V8V6_9BURK</name>
<sequence>MAGRMQSIVDVHVLFFNEQDECLFIRRANTGYKDGQYSLVAGHLEPGETIKGCAVREAAEEVGAIVDANDLVLSGVMRRDADQNRISFFLTCHRWQGQIINNEPDKCDDLVWQPLPHLPDPMVDYVQEALKSICKSEILSDFIPG</sequence>
<dbReference type="Gene3D" id="3.90.79.10">
    <property type="entry name" value="Nucleoside Triphosphate Pyrophosphohydrolase"/>
    <property type="match status" value="1"/>
</dbReference>
<dbReference type="PANTHER" id="PTHR43736:SF1">
    <property type="entry name" value="DIHYDRONEOPTERIN TRIPHOSPHATE DIPHOSPHATASE"/>
    <property type="match status" value="1"/>
</dbReference>
<keyword evidence="2" id="KW-0378">Hydrolase</keyword>
<dbReference type="PROSITE" id="PS51462">
    <property type="entry name" value="NUDIX"/>
    <property type="match status" value="1"/>
</dbReference>
<dbReference type="Pfam" id="PF00293">
    <property type="entry name" value="NUDIX"/>
    <property type="match status" value="1"/>
</dbReference>
<comment type="caution">
    <text evidence="4">The sequence shown here is derived from an EMBL/GenBank/DDBJ whole genome shotgun (WGS) entry which is preliminary data.</text>
</comment>
<evidence type="ECO:0000313" key="5">
    <source>
        <dbReference type="Proteomes" id="UP000293398"/>
    </source>
</evidence>
<evidence type="ECO:0000256" key="2">
    <source>
        <dbReference type="ARBA" id="ARBA00022801"/>
    </source>
</evidence>
<dbReference type="SUPFAM" id="SSF55811">
    <property type="entry name" value="Nudix"/>
    <property type="match status" value="1"/>
</dbReference>
<proteinExistence type="predicted"/>
<accession>A0A4Q7V8V6</accession>
<keyword evidence="5" id="KW-1185">Reference proteome</keyword>
<reference evidence="4 5" key="1">
    <citation type="submission" date="2019-02" db="EMBL/GenBank/DDBJ databases">
        <title>Genomic Encyclopedia of Type Strains, Phase IV (KMG-IV): sequencing the most valuable type-strain genomes for metagenomic binning, comparative biology and taxonomic classification.</title>
        <authorList>
            <person name="Goeker M."/>
        </authorList>
    </citation>
    <scope>NUCLEOTIDE SEQUENCE [LARGE SCALE GENOMIC DNA]</scope>
    <source>
        <strain evidence="4 5">DSM 23814</strain>
    </source>
</reference>
<dbReference type="Proteomes" id="UP000293398">
    <property type="component" value="Unassembled WGS sequence"/>
</dbReference>
<dbReference type="GO" id="GO:0016787">
    <property type="term" value="F:hydrolase activity"/>
    <property type="evidence" value="ECO:0007669"/>
    <property type="project" value="UniProtKB-KW"/>
</dbReference>
<dbReference type="InterPro" id="IPR020084">
    <property type="entry name" value="NUDIX_hydrolase_CS"/>
</dbReference>
<gene>
    <name evidence="4" type="ORF">EV681_4561</name>
</gene>
<protein>
    <submittedName>
        <fullName evidence="4">ADP-ribose pyrophosphatase YjhB (NUDIX family)</fullName>
    </submittedName>
</protein>
<dbReference type="PROSITE" id="PS00893">
    <property type="entry name" value="NUDIX_BOX"/>
    <property type="match status" value="1"/>
</dbReference>
<evidence type="ECO:0000256" key="1">
    <source>
        <dbReference type="ARBA" id="ARBA00001946"/>
    </source>
</evidence>